<dbReference type="EMBL" id="CP014691">
    <property type="protein sequence ID" value="AQS88100.1"/>
    <property type="molecule type" value="Genomic_DNA"/>
</dbReference>
<dbReference type="PANTHER" id="PTHR48100">
    <property type="entry name" value="BROAD-SPECIFICITY PHOSPHATASE YOR283W-RELATED"/>
    <property type="match status" value="1"/>
</dbReference>
<accession>A0A1U9KQU0</accession>
<dbReference type="CDD" id="cd07067">
    <property type="entry name" value="HP_PGM_like"/>
    <property type="match status" value="1"/>
</dbReference>
<reference evidence="1 2" key="1">
    <citation type="submission" date="2016-03" db="EMBL/GenBank/DDBJ databases">
        <title>Acetic acid bacteria sequencing.</title>
        <authorList>
            <person name="Brandt J."/>
            <person name="Jakob F."/>
            <person name="Vogel R.F."/>
        </authorList>
    </citation>
    <scope>NUCLEOTIDE SEQUENCE [LARGE SCALE GENOMIC DNA]</scope>
    <source>
        <strain evidence="1 2">NBRC 101099</strain>
    </source>
</reference>
<keyword evidence="2" id="KW-1185">Reference proteome</keyword>
<name>A0A1U9KQU0_9PROT</name>
<dbReference type="STRING" id="320497.A0U93_09250"/>
<dbReference type="RefSeq" id="WP_077807121.1">
    <property type="nucleotide sequence ID" value="NZ_BJXS01000007.1"/>
</dbReference>
<dbReference type="InterPro" id="IPR013078">
    <property type="entry name" value="His_Pase_superF_clade-1"/>
</dbReference>
<evidence type="ECO:0000313" key="1">
    <source>
        <dbReference type="EMBL" id="AQS88100.1"/>
    </source>
</evidence>
<gene>
    <name evidence="1" type="ORF">A0U93_09250</name>
</gene>
<dbReference type="AlphaFoldDB" id="A0A1U9KQU0"/>
<dbReference type="InterPro" id="IPR029033">
    <property type="entry name" value="His_PPase_superfam"/>
</dbReference>
<dbReference type="GO" id="GO:0016791">
    <property type="term" value="F:phosphatase activity"/>
    <property type="evidence" value="ECO:0007669"/>
    <property type="project" value="TreeGrafter"/>
</dbReference>
<sequence length="195" mass="21100">MLLSRPYWYLRHGETDWNAQGLSQGRTDIPLNATGEAQAIKAGERLAAHWRDGASPITRIVASPLSRALRTAEAARDAIATSSGVELPLTTDPQLEEVCFGEKEGHPMGDWYDPWIEGRFLPQGCEPFAELTARAAGAVNRALEGEGMPLIVAHGALFRALRAAMGLPINVRLANAVPLYITPGAEGWNIKAFSE</sequence>
<dbReference type="SUPFAM" id="SSF53254">
    <property type="entry name" value="Phosphoglycerate mutase-like"/>
    <property type="match status" value="1"/>
</dbReference>
<dbReference type="KEGG" id="nch:A0U93_09250"/>
<dbReference type="Proteomes" id="UP000188604">
    <property type="component" value="Chromosome"/>
</dbReference>
<organism evidence="1 2">
    <name type="scientific">Neoasaia chiangmaiensis</name>
    <dbReference type="NCBI Taxonomy" id="320497"/>
    <lineage>
        <taxon>Bacteria</taxon>
        <taxon>Pseudomonadati</taxon>
        <taxon>Pseudomonadota</taxon>
        <taxon>Alphaproteobacteria</taxon>
        <taxon>Acetobacterales</taxon>
        <taxon>Acetobacteraceae</taxon>
        <taxon>Neoasaia</taxon>
    </lineage>
</organism>
<protein>
    <submittedName>
        <fullName evidence="1">Phosphoglycerate mutase</fullName>
    </submittedName>
</protein>
<evidence type="ECO:0000313" key="2">
    <source>
        <dbReference type="Proteomes" id="UP000188604"/>
    </source>
</evidence>
<dbReference type="SMART" id="SM00855">
    <property type="entry name" value="PGAM"/>
    <property type="match status" value="1"/>
</dbReference>
<dbReference type="OrthoDB" id="9781415at2"/>
<dbReference type="Pfam" id="PF00300">
    <property type="entry name" value="His_Phos_1"/>
    <property type="match status" value="1"/>
</dbReference>
<dbReference type="InterPro" id="IPR050275">
    <property type="entry name" value="PGM_Phosphatase"/>
</dbReference>
<dbReference type="Gene3D" id="3.40.50.1240">
    <property type="entry name" value="Phosphoglycerate mutase-like"/>
    <property type="match status" value="1"/>
</dbReference>
<proteinExistence type="predicted"/>